<name>A0A134ABE1_9FIRM</name>
<dbReference type="STRING" id="755172.HMPREF1863_01540"/>
<dbReference type="SFLD" id="SFLDG01082">
    <property type="entry name" value="B12-binding_domain_containing"/>
    <property type="match status" value="1"/>
</dbReference>
<dbReference type="InterPro" id="IPR023995">
    <property type="entry name" value="HemZ"/>
</dbReference>
<dbReference type="InterPro" id="IPR034505">
    <property type="entry name" value="Coproporphyrinogen-III_oxidase"/>
</dbReference>
<dbReference type="AlphaFoldDB" id="A0A134ABE1"/>
<dbReference type="NCBIfam" id="TIGR03994">
    <property type="entry name" value="rSAM_HemZ"/>
    <property type="match status" value="1"/>
</dbReference>
<dbReference type="PROSITE" id="PS51918">
    <property type="entry name" value="RADICAL_SAM"/>
    <property type="match status" value="1"/>
</dbReference>
<dbReference type="SMART" id="SM00729">
    <property type="entry name" value="Elp3"/>
    <property type="match status" value="1"/>
</dbReference>
<dbReference type="SUPFAM" id="SSF102114">
    <property type="entry name" value="Radical SAM enzymes"/>
    <property type="match status" value="1"/>
</dbReference>
<dbReference type="GO" id="GO:0003824">
    <property type="term" value="F:catalytic activity"/>
    <property type="evidence" value="ECO:0007669"/>
    <property type="project" value="InterPro"/>
</dbReference>
<dbReference type="SFLD" id="SFLDG01065">
    <property type="entry name" value="anaerobic_coproporphyrinogen-I"/>
    <property type="match status" value="1"/>
</dbReference>
<dbReference type="Gene3D" id="3.80.30.20">
    <property type="entry name" value="tm_1862 like domain"/>
    <property type="match status" value="1"/>
</dbReference>
<dbReference type="InterPro" id="IPR006638">
    <property type="entry name" value="Elp3/MiaA/NifB-like_rSAM"/>
</dbReference>
<dbReference type="OrthoDB" id="9808022at2"/>
<evidence type="ECO:0000313" key="3">
    <source>
        <dbReference type="Proteomes" id="UP000070442"/>
    </source>
</evidence>
<dbReference type="SFLD" id="SFLDS00029">
    <property type="entry name" value="Radical_SAM"/>
    <property type="match status" value="1"/>
</dbReference>
<dbReference type="CDD" id="cd01335">
    <property type="entry name" value="Radical_SAM"/>
    <property type="match status" value="1"/>
</dbReference>
<proteinExistence type="predicted"/>
<dbReference type="InterPro" id="IPR058240">
    <property type="entry name" value="rSAM_sf"/>
</dbReference>
<organism evidence="2 3">
    <name type="scientific">Aedoeadaptatus coxii</name>
    <dbReference type="NCBI Taxonomy" id="755172"/>
    <lineage>
        <taxon>Bacteria</taxon>
        <taxon>Bacillati</taxon>
        <taxon>Bacillota</taxon>
        <taxon>Tissierellia</taxon>
        <taxon>Tissierellales</taxon>
        <taxon>Peptoniphilaceae</taxon>
        <taxon>Aedoeadaptatus</taxon>
    </lineage>
</organism>
<dbReference type="GO" id="GO:0006779">
    <property type="term" value="P:porphyrin-containing compound biosynthetic process"/>
    <property type="evidence" value="ECO:0007669"/>
    <property type="project" value="TreeGrafter"/>
</dbReference>
<comment type="caution">
    <text evidence="2">The sequence shown here is derived from an EMBL/GenBank/DDBJ whole genome shotgun (WGS) entry which is preliminary data.</text>
</comment>
<dbReference type="Proteomes" id="UP000070442">
    <property type="component" value="Unassembled WGS sequence"/>
</dbReference>
<dbReference type="PATRIC" id="fig|755172.3.peg.1500"/>
<dbReference type="Pfam" id="PF04055">
    <property type="entry name" value="Radical_SAM"/>
    <property type="match status" value="1"/>
</dbReference>
<evidence type="ECO:0000259" key="1">
    <source>
        <dbReference type="PROSITE" id="PS51918"/>
    </source>
</evidence>
<feature type="domain" description="Radical SAM core" evidence="1">
    <location>
        <begin position="143"/>
        <end position="383"/>
    </location>
</feature>
<dbReference type="GO" id="GO:0051539">
    <property type="term" value="F:4 iron, 4 sulfur cluster binding"/>
    <property type="evidence" value="ECO:0007669"/>
    <property type="project" value="TreeGrafter"/>
</dbReference>
<dbReference type="InterPro" id="IPR023404">
    <property type="entry name" value="rSAM_horseshoe"/>
</dbReference>
<dbReference type="SFLD" id="SFLDF00310">
    <property type="entry name" value="oxygen-independent_coproporphy"/>
    <property type="match status" value="1"/>
</dbReference>
<protein>
    <submittedName>
        <fullName evidence="2">Coproporphyrinogen dehydrogenase HemZ</fullName>
    </submittedName>
</protein>
<gene>
    <name evidence="2" type="ORF">HMPREF1863_01540</name>
</gene>
<reference evidence="3" key="1">
    <citation type="submission" date="2016-01" db="EMBL/GenBank/DDBJ databases">
        <authorList>
            <person name="Mitreva M."/>
            <person name="Pepin K.H."/>
            <person name="Mihindukulasuriya K.A."/>
            <person name="Fulton R."/>
            <person name="Fronick C."/>
            <person name="O'Laughlin M."/>
            <person name="Miner T."/>
            <person name="Herter B."/>
            <person name="Rosa B.A."/>
            <person name="Cordes M."/>
            <person name="Tomlinson C."/>
            <person name="Wollam A."/>
            <person name="Palsikar V.B."/>
            <person name="Mardis E.R."/>
            <person name="Wilson R.K."/>
        </authorList>
    </citation>
    <scope>NUCLEOTIDE SEQUENCE [LARGE SCALE GENOMIC DNA]</scope>
    <source>
        <strain evidence="3">DNF00729</strain>
    </source>
</reference>
<dbReference type="InterPro" id="IPR007197">
    <property type="entry name" value="rSAM"/>
</dbReference>
<keyword evidence="3" id="KW-1185">Reference proteome</keyword>
<sequence length="459" mass="53208">MIRIVKGTDSEIHTFYELLRIYFPYYETSGELFLSIETIGDIKKAVLVIGEDRFEKDFNFKDEYEAKRAIASWIVRDIEHDSKEDCLWGTLTGTRPIKFLQKQRRLLGDEKTKAYLIDEYLLSPYMADLLMDIALLESEKTDGIKGKGYSLYIHIPFCATRCDYCSYPTIRSDNLDAVELYMDYLLKELDYVLGTIKEDPTTIYIGGGTPTSIPLPMLSKLLDRLTNLKPVEFTLEAGRPETIDENLLNMLKEYPVTRISINPQTMVDETLKRVKRPHKSEDIKRAYDMVRELTDFEINMDLILGLGDEGIPEVAHTFDEIIALNPENITIHVLSLKNGSKLFENEGVYTKNIRRMQNYSMKRMDEAGYHPYYLYRQKRIMGNGSNIGFSREGHDNLYNMIMMEEIHSVLGVGMSSTTKLVDKKGKTIRKFSNFRNMRDYTDRFGEIIGKKKRYLGDIL</sequence>
<dbReference type="PANTHER" id="PTHR13932:SF1">
    <property type="entry name" value="OXYGEN-INDEPENDENT COPROPORPHYRINOGEN-III OXIDASE-LIKE PROTEIN HEMZ"/>
    <property type="match status" value="1"/>
</dbReference>
<accession>A0A134ABE1</accession>
<dbReference type="EMBL" id="LSDG01000045">
    <property type="protein sequence ID" value="KXB65032.1"/>
    <property type="molecule type" value="Genomic_DNA"/>
</dbReference>
<dbReference type="GO" id="GO:0005737">
    <property type="term" value="C:cytoplasm"/>
    <property type="evidence" value="ECO:0007669"/>
    <property type="project" value="TreeGrafter"/>
</dbReference>
<dbReference type="RefSeq" id="WP_068369164.1">
    <property type="nucleotide sequence ID" value="NZ_KQ960182.1"/>
</dbReference>
<dbReference type="PANTHER" id="PTHR13932">
    <property type="entry name" value="COPROPORPHYRINIGEN III OXIDASE"/>
    <property type="match status" value="1"/>
</dbReference>
<evidence type="ECO:0000313" key="2">
    <source>
        <dbReference type="EMBL" id="KXB65032.1"/>
    </source>
</evidence>